<keyword evidence="5 11" id="KW-0679">Respiratory chain</keyword>
<dbReference type="InterPro" id="IPR006885">
    <property type="entry name" value="NADH_UbQ_FeS_4_mit-like"/>
</dbReference>
<dbReference type="Pfam" id="PF04800">
    <property type="entry name" value="NDUS4"/>
    <property type="match status" value="1"/>
</dbReference>
<dbReference type="InterPro" id="IPR038532">
    <property type="entry name" value="NDUFS4-like_sf"/>
</dbReference>
<evidence type="ECO:0000313" key="12">
    <source>
        <dbReference type="EMBL" id="KAJ9582401.1"/>
    </source>
</evidence>
<dbReference type="AlphaFoldDB" id="A0AAD8EA11"/>
<reference evidence="12" key="1">
    <citation type="journal article" date="2023" name="IScience">
        <title>Live-bearing cockroach genome reveals convergent evolutionary mechanisms linked to viviparity in insects and beyond.</title>
        <authorList>
            <person name="Fouks B."/>
            <person name="Harrison M.C."/>
            <person name="Mikhailova A.A."/>
            <person name="Marchal E."/>
            <person name="English S."/>
            <person name="Carruthers M."/>
            <person name="Jennings E.C."/>
            <person name="Chiamaka E.L."/>
            <person name="Frigard R.A."/>
            <person name="Pippel M."/>
            <person name="Attardo G.M."/>
            <person name="Benoit J.B."/>
            <person name="Bornberg-Bauer E."/>
            <person name="Tobe S.S."/>
        </authorList>
    </citation>
    <scope>NUCLEOTIDE SEQUENCE</scope>
    <source>
        <strain evidence="12">Stay&amp;Tobe</strain>
    </source>
</reference>
<evidence type="ECO:0000256" key="9">
    <source>
        <dbReference type="ARBA" id="ARBA00023128"/>
    </source>
</evidence>
<evidence type="ECO:0000256" key="5">
    <source>
        <dbReference type="ARBA" id="ARBA00022660"/>
    </source>
</evidence>
<keyword evidence="8 11" id="KW-0249">Electron transport</keyword>
<evidence type="ECO:0000256" key="8">
    <source>
        <dbReference type="ARBA" id="ARBA00022982"/>
    </source>
</evidence>
<name>A0AAD8EA11_DIPPU</name>
<keyword evidence="9 11" id="KW-0496">Mitochondrion</keyword>
<comment type="function">
    <text evidence="1 11">Accessory subunit of the mitochondrial membrane respiratory chain NADH dehydrogenase (Complex I), that is believed not to be involved in catalysis. Complex I functions in the transfer of electrons from NADH to the respiratory chain. The immediate electron acceptor for the enzyme is believed to be ubiquinone.</text>
</comment>
<evidence type="ECO:0000256" key="1">
    <source>
        <dbReference type="ARBA" id="ARBA00003195"/>
    </source>
</evidence>
<dbReference type="EMBL" id="JASPKZ010007802">
    <property type="protein sequence ID" value="KAJ9582401.1"/>
    <property type="molecule type" value="Genomic_DNA"/>
</dbReference>
<evidence type="ECO:0000256" key="2">
    <source>
        <dbReference type="ARBA" id="ARBA00005882"/>
    </source>
</evidence>
<keyword evidence="7 11" id="KW-0809">Transit peptide</keyword>
<keyword evidence="4 11" id="KW-0813">Transport</keyword>
<comment type="caution">
    <text evidence="12">The sequence shown here is derived from an EMBL/GenBank/DDBJ whole genome shotgun (WGS) entry which is preliminary data.</text>
</comment>
<keyword evidence="6 11" id="KW-0999">Mitochondrion inner membrane</keyword>
<gene>
    <name evidence="12" type="ORF">L9F63_003254</name>
</gene>
<keyword evidence="10 11" id="KW-0472">Membrane</keyword>
<comment type="subcellular location">
    <subcellularLocation>
        <location evidence="11">Mitochondrion inner membrane</location>
        <topology evidence="11">Peripheral membrane protein</topology>
        <orientation evidence="11">Matrix side</orientation>
    </subcellularLocation>
</comment>
<comment type="similarity">
    <text evidence="2 11">Belongs to the complex I NDUFS4 subunit family.</text>
</comment>
<evidence type="ECO:0000256" key="11">
    <source>
        <dbReference type="RuleBase" id="RU367010"/>
    </source>
</evidence>
<evidence type="ECO:0000256" key="10">
    <source>
        <dbReference type="ARBA" id="ARBA00023136"/>
    </source>
</evidence>
<evidence type="ECO:0000256" key="6">
    <source>
        <dbReference type="ARBA" id="ARBA00022792"/>
    </source>
</evidence>
<evidence type="ECO:0000313" key="13">
    <source>
        <dbReference type="Proteomes" id="UP001233999"/>
    </source>
</evidence>
<keyword evidence="13" id="KW-1185">Reference proteome</keyword>
<dbReference type="GO" id="GO:0022900">
    <property type="term" value="P:electron transport chain"/>
    <property type="evidence" value="ECO:0007669"/>
    <property type="project" value="InterPro"/>
</dbReference>
<dbReference type="Gene3D" id="3.30.160.190">
    <property type="entry name" value="atu1810 like domain"/>
    <property type="match status" value="1"/>
</dbReference>
<accession>A0AAD8EA11</accession>
<dbReference type="FunFam" id="3.30.160.190:FF:000001">
    <property type="entry name" value="NADH-ubiquinone oxidoreductase 21 kDa subunit mitochondrial"/>
    <property type="match status" value="1"/>
</dbReference>
<dbReference type="Proteomes" id="UP001233999">
    <property type="component" value="Unassembled WGS sequence"/>
</dbReference>
<protein>
    <recommendedName>
        <fullName evidence="3 11">NADH dehydrogenase [ubiquinone] iron-sulfur protein 4, mitochondrial</fullName>
    </recommendedName>
</protein>
<evidence type="ECO:0000256" key="7">
    <source>
        <dbReference type="ARBA" id="ARBA00022946"/>
    </source>
</evidence>
<sequence>MAVQMFLKSSLNSLKPKNIQWCSSALHTGAVRYADDTGKATKVKEAPIVDPKYALMKPEEVSHKKQLEGYITIEEPMDISTVTGVPEEHIKTRLVRIFKPAKNAMQSGTDNTHSWNIEFETRERWENPLMGWSSSGDPLSNMKLDFRSEEDAIEFCEKNGWKWFVDKQPTKEPKVKSYGINFSWNKRTRVSTK</sequence>
<dbReference type="PANTHER" id="PTHR12219:SF8">
    <property type="entry name" value="NADH DEHYDROGENASE [UBIQUINONE] IRON-SULFUR PROTEIN 4, MITOCHONDRIAL"/>
    <property type="match status" value="1"/>
</dbReference>
<evidence type="ECO:0000256" key="3">
    <source>
        <dbReference type="ARBA" id="ARBA00015796"/>
    </source>
</evidence>
<organism evidence="12 13">
    <name type="scientific">Diploptera punctata</name>
    <name type="common">Pacific beetle cockroach</name>
    <dbReference type="NCBI Taxonomy" id="6984"/>
    <lineage>
        <taxon>Eukaryota</taxon>
        <taxon>Metazoa</taxon>
        <taxon>Ecdysozoa</taxon>
        <taxon>Arthropoda</taxon>
        <taxon>Hexapoda</taxon>
        <taxon>Insecta</taxon>
        <taxon>Pterygota</taxon>
        <taxon>Neoptera</taxon>
        <taxon>Polyneoptera</taxon>
        <taxon>Dictyoptera</taxon>
        <taxon>Blattodea</taxon>
        <taxon>Blaberoidea</taxon>
        <taxon>Blaberidae</taxon>
        <taxon>Diplopterinae</taxon>
        <taxon>Diploptera</taxon>
    </lineage>
</organism>
<dbReference type="GO" id="GO:0005743">
    <property type="term" value="C:mitochondrial inner membrane"/>
    <property type="evidence" value="ECO:0007669"/>
    <property type="project" value="UniProtKB-SubCell"/>
</dbReference>
<reference evidence="12" key="2">
    <citation type="submission" date="2023-05" db="EMBL/GenBank/DDBJ databases">
        <authorList>
            <person name="Fouks B."/>
        </authorList>
    </citation>
    <scope>NUCLEOTIDE SEQUENCE</scope>
    <source>
        <strain evidence="12">Stay&amp;Tobe</strain>
        <tissue evidence="12">Testes</tissue>
    </source>
</reference>
<evidence type="ECO:0000256" key="4">
    <source>
        <dbReference type="ARBA" id="ARBA00022448"/>
    </source>
</evidence>
<dbReference type="PANTHER" id="PTHR12219">
    <property type="entry name" value="NADH-UBIQUINONE OXIDOREDUCTASE"/>
    <property type="match status" value="1"/>
</dbReference>
<proteinExistence type="inferred from homology"/>